<dbReference type="SUPFAM" id="SSF54593">
    <property type="entry name" value="Glyoxalase/Bleomycin resistance protein/Dihydroxybiphenyl dioxygenase"/>
    <property type="match status" value="1"/>
</dbReference>
<reference evidence="3" key="1">
    <citation type="journal article" date="2019" name="Int. J. Syst. Evol. Microbiol.">
        <title>The Global Catalogue of Microorganisms (GCM) 10K type strain sequencing project: providing services to taxonomists for standard genome sequencing and annotation.</title>
        <authorList>
            <consortium name="The Broad Institute Genomics Platform"/>
            <consortium name="The Broad Institute Genome Sequencing Center for Infectious Disease"/>
            <person name="Wu L."/>
            <person name="Ma J."/>
        </authorList>
    </citation>
    <scope>NUCLEOTIDE SEQUENCE [LARGE SCALE GENOMIC DNA]</scope>
    <source>
        <strain evidence="3">CGMCC 4.7645</strain>
    </source>
</reference>
<dbReference type="RefSeq" id="WP_378264878.1">
    <property type="nucleotide sequence ID" value="NZ_JBHUKR010000007.1"/>
</dbReference>
<dbReference type="Proteomes" id="UP001597417">
    <property type="component" value="Unassembled WGS sequence"/>
</dbReference>
<sequence>MTARVLAIVVDCADPDLLAEFWRAALGYPAPRRWTDADGLEYRQLDGEPPLLFQPVPEGKAGKNRLHLDLAPRSGDQYAEIDRLVALGATVLSDEKRHPWVVLADPEGNEFCVLSPRD</sequence>
<dbReference type="PANTHER" id="PTHR35908:SF1">
    <property type="entry name" value="CONSERVED PROTEIN"/>
    <property type="match status" value="1"/>
</dbReference>
<name>A0ABW5FS53_9PSEU</name>
<dbReference type="Pfam" id="PF18029">
    <property type="entry name" value="Glyoxalase_6"/>
    <property type="match status" value="1"/>
</dbReference>
<gene>
    <name evidence="2" type="ORF">ACFSXZ_13135</name>
</gene>
<comment type="caution">
    <text evidence="2">The sequence shown here is derived from an EMBL/GenBank/DDBJ whole genome shotgun (WGS) entry which is preliminary data.</text>
</comment>
<dbReference type="InterPro" id="IPR041581">
    <property type="entry name" value="Glyoxalase_6"/>
</dbReference>
<keyword evidence="3" id="KW-1185">Reference proteome</keyword>
<organism evidence="2 3">
    <name type="scientific">Amycolatopsis pigmentata</name>
    <dbReference type="NCBI Taxonomy" id="450801"/>
    <lineage>
        <taxon>Bacteria</taxon>
        <taxon>Bacillati</taxon>
        <taxon>Actinomycetota</taxon>
        <taxon>Actinomycetes</taxon>
        <taxon>Pseudonocardiales</taxon>
        <taxon>Pseudonocardiaceae</taxon>
        <taxon>Amycolatopsis</taxon>
    </lineage>
</organism>
<evidence type="ECO:0000259" key="1">
    <source>
        <dbReference type="Pfam" id="PF18029"/>
    </source>
</evidence>
<feature type="domain" description="Glyoxalase-like" evidence="1">
    <location>
        <begin position="8"/>
        <end position="114"/>
    </location>
</feature>
<dbReference type="Gene3D" id="3.10.180.10">
    <property type="entry name" value="2,3-Dihydroxybiphenyl 1,2-Dioxygenase, domain 1"/>
    <property type="match status" value="1"/>
</dbReference>
<accession>A0ABW5FS53</accession>
<dbReference type="InterPro" id="IPR029068">
    <property type="entry name" value="Glyas_Bleomycin-R_OHBP_Dase"/>
</dbReference>
<protein>
    <submittedName>
        <fullName evidence="2">VOC family protein</fullName>
    </submittedName>
</protein>
<proteinExistence type="predicted"/>
<dbReference type="CDD" id="cd06587">
    <property type="entry name" value="VOC"/>
    <property type="match status" value="1"/>
</dbReference>
<dbReference type="EMBL" id="JBHUKR010000007">
    <property type="protein sequence ID" value="MFD2417267.1"/>
    <property type="molecule type" value="Genomic_DNA"/>
</dbReference>
<evidence type="ECO:0000313" key="2">
    <source>
        <dbReference type="EMBL" id="MFD2417267.1"/>
    </source>
</evidence>
<dbReference type="PANTHER" id="PTHR35908">
    <property type="entry name" value="HYPOTHETICAL FUSION PROTEIN"/>
    <property type="match status" value="1"/>
</dbReference>
<evidence type="ECO:0000313" key="3">
    <source>
        <dbReference type="Proteomes" id="UP001597417"/>
    </source>
</evidence>